<dbReference type="Proteomes" id="UP000199701">
    <property type="component" value="Unassembled WGS sequence"/>
</dbReference>
<dbReference type="AlphaFoldDB" id="A0A1I0P0Z5"/>
<evidence type="ECO:0000259" key="2">
    <source>
        <dbReference type="Pfam" id="PF01370"/>
    </source>
</evidence>
<gene>
    <name evidence="3" type="ORF">SAMN05421659_10470</name>
</gene>
<dbReference type="InterPro" id="IPR001509">
    <property type="entry name" value="Epimerase_deHydtase"/>
</dbReference>
<proteinExistence type="inferred from homology"/>
<reference evidence="3 4" key="1">
    <citation type="submission" date="2016-10" db="EMBL/GenBank/DDBJ databases">
        <authorList>
            <person name="de Groot N.N."/>
        </authorList>
    </citation>
    <scope>NUCLEOTIDE SEQUENCE [LARGE SCALE GENOMIC DNA]</scope>
    <source>
        <strain evidence="3 4">DSM 9179</strain>
    </source>
</reference>
<accession>A0A1I0P0Z5</accession>
<feature type="domain" description="NAD-dependent epimerase/dehydratase" evidence="2">
    <location>
        <begin position="4"/>
        <end position="232"/>
    </location>
</feature>
<sequence length="305" mass="33742">MKRVIITGPTGTIGIALIQKLISENIEVTAVCHVGSQRISRIPLSPLVKIVECSLSELGTLPSLLNGQYEVFYHFGWDGTFGNSRNNMHGQNLNVKYTLDAVEVASLLGCHTFIGAGSQAEYGRFEGKLSAQTPTNPENGYGIAKLCAGQMSRILCSQKNIKHIWTRILSVYGPFDGDKTMVMSTIGKLLNHERPEFTKGEQQWDYLFSEDVALAMYLLGEKGISGKIYCIGGGTVSPLSKYIETIKDNIDKNAELGLGDVPYGEKQVMYLCADITDLQEDVGFSPQFTFEEGIRKTIDWYKQNM</sequence>
<dbReference type="InterPro" id="IPR036291">
    <property type="entry name" value="NAD(P)-bd_dom_sf"/>
</dbReference>
<dbReference type="SUPFAM" id="SSF51735">
    <property type="entry name" value="NAD(P)-binding Rossmann-fold domains"/>
    <property type="match status" value="1"/>
</dbReference>
<dbReference type="RefSeq" id="WP_092451816.1">
    <property type="nucleotide sequence ID" value="NZ_FOJI01000004.1"/>
</dbReference>
<protein>
    <submittedName>
        <fullName evidence="3">Nucleoside-diphosphate-sugar epimerase</fullName>
    </submittedName>
</protein>
<dbReference type="STRING" id="99656.SAMN05421659_10470"/>
<evidence type="ECO:0000256" key="1">
    <source>
        <dbReference type="ARBA" id="ARBA00007637"/>
    </source>
</evidence>
<dbReference type="EMBL" id="FOJI01000004">
    <property type="protein sequence ID" value="SEW07828.1"/>
    <property type="molecule type" value="Genomic_DNA"/>
</dbReference>
<name>A0A1I0P0Z5_9FIRM</name>
<dbReference type="Pfam" id="PF01370">
    <property type="entry name" value="Epimerase"/>
    <property type="match status" value="1"/>
</dbReference>
<evidence type="ECO:0000313" key="4">
    <source>
        <dbReference type="Proteomes" id="UP000199701"/>
    </source>
</evidence>
<keyword evidence="4" id="KW-1185">Reference proteome</keyword>
<organism evidence="3 4">
    <name type="scientific">[Clostridium] fimetarium</name>
    <dbReference type="NCBI Taxonomy" id="99656"/>
    <lineage>
        <taxon>Bacteria</taxon>
        <taxon>Bacillati</taxon>
        <taxon>Bacillota</taxon>
        <taxon>Clostridia</taxon>
        <taxon>Lachnospirales</taxon>
        <taxon>Lachnospiraceae</taxon>
    </lineage>
</organism>
<dbReference type="Gene3D" id="3.40.50.720">
    <property type="entry name" value="NAD(P)-binding Rossmann-like Domain"/>
    <property type="match status" value="1"/>
</dbReference>
<dbReference type="PANTHER" id="PTHR43000">
    <property type="entry name" value="DTDP-D-GLUCOSE 4,6-DEHYDRATASE-RELATED"/>
    <property type="match status" value="1"/>
</dbReference>
<dbReference type="OrthoDB" id="9789543at2"/>
<evidence type="ECO:0000313" key="3">
    <source>
        <dbReference type="EMBL" id="SEW07828.1"/>
    </source>
</evidence>
<comment type="similarity">
    <text evidence="1">Belongs to the NAD(P)-dependent epimerase/dehydratase family.</text>
</comment>